<evidence type="ECO:0000313" key="1">
    <source>
        <dbReference type="EMBL" id="KAL3572263.1"/>
    </source>
</evidence>
<evidence type="ECO:0000313" key="2">
    <source>
        <dbReference type="Proteomes" id="UP000309997"/>
    </source>
</evidence>
<comment type="caution">
    <text evidence="1">The sequence shown here is derived from an EMBL/GenBank/DDBJ whole genome shotgun (WGS) entry which is preliminary data.</text>
</comment>
<dbReference type="EMBL" id="RCHU02000014">
    <property type="protein sequence ID" value="KAL3572263.1"/>
    <property type="molecule type" value="Genomic_DNA"/>
</dbReference>
<name>A0ACC4B161_POPAL</name>
<proteinExistence type="predicted"/>
<organism evidence="1 2">
    <name type="scientific">Populus alba</name>
    <name type="common">White poplar</name>
    <dbReference type="NCBI Taxonomy" id="43335"/>
    <lineage>
        <taxon>Eukaryota</taxon>
        <taxon>Viridiplantae</taxon>
        <taxon>Streptophyta</taxon>
        <taxon>Embryophyta</taxon>
        <taxon>Tracheophyta</taxon>
        <taxon>Spermatophyta</taxon>
        <taxon>Magnoliopsida</taxon>
        <taxon>eudicotyledons</taxon>
        <taxon>Gunneridae</taxon>
        <taxon>Pentapetalae</taxon>
        <taxon>rosids</taxon>
        <taxon>fabids</taxon>
        <taxon>Malpighiales</taxon>
        <taxon>Salicaceae</taxon>
        <taxon>Saliceae</taxon>
        <taxon>Populus</taxon>
    </lineage>
</organism>
<keyword evidence="2" id="KW-1185">Reference proteome</keyword>
<protein>
    <submittedName>
        <fullName evidence="1">Uncharacterized protein</fullName>
    </submittedName>
</protein>
<accession>A0ACC4B161</accession>
<dbReference type="Proteomes" id="UP000309997">
    <property type="component" value="Unassembled WGS sequence"/>
</dbReference>
<reference evidence="1 2" key="1">
    <citation type="journal article" date="2024" name="Plant Biotechnol. J.">
        <title>Genome and CRISPR/Cas9 system of a widespread forest tree (Populus alba) in the world.</title>
        <authorList>
            <person name="Liu Y.J."/>
            <person name="Jiang P.F."/>
            <person name="Han X.M."/>
            <person name="Li X.Y."/>
            <person name="Wang H.M."/>
            <person name="Wang Y.J."/>
            <person name="Wang X.X."/>
            <person name="Zeng Q.Y."/>
        </authorList>
    </citation>
    <scope>NUCLEOTIDE SEQUENCE [LARGE SCALE GENOMIC DNA]</scope>
    <source>
        <strain evidence="2">cv. PAL-ZL1</strain>
    </source>
</reference>
<gene>
    <name evidence="1" type="ORF">D5086_026167</name>
</gene>
<sequence>MQGDEDKVLIGFPPNSRPTLSQVKAAYRKKVWESHPDLFPLYEKPGAESKFKLVPEEVCFNMRKNLEGCRSGRKRRQTENEQASLAFHSNEYDDMEEASCSYKQKGKRVVGDKNLVIRIPGEVAYCDKAPEEVYHRIKENMKWHRTGRRNRKLESKDISAFYTNSDNEEEEEEHEGGLLQYSSKDLLVIDDKFSDNDIRNNIKGRSPGSSSNGAEPPMKRSRLDSVFLKSLKSQTSSHYRQTKAKMGFEKKARKEVISAICKFFYHAGLPSNAANSPYFHKMLELVGQYGPGLQGPSSRLISGRFLQDEITTIKEYQEDFRASWMITGCSIVADSWNDLQEPVAHVLQKIDSDETQSIAHIYNDMCRAKHAIKAIHGDDARKYGPFWSVIENQWNSLFHHPLYVAAYFLNPSYRYRPDFLLNPEVIRGLNECIVRLEADNGKRVSASMQIPDFVSAKADFGTDLAISTRMELNPAAWWQQHGINCLELQRIAIRMLSQTCSSLVCEHTWSIYDQVHSKRHSSVSRKRWNELTYVHYNLRLRERQQGRKPGDVISFDNLITENILDDWLVESDKQPMQEDEEILYNEMEQFDGDVMDENDHQEKRPADMVMLAGGVLEPLDVIPAAGGVTTDDDGLDFLDDDLTD</sequence>